<dbReference type="PANTHER" id="PTHR11135:SF0">
    <property type="entry name" value="ELONGATOR COMPLEX PROTEIN 3"/>
    <property type="match status" value="1"/>
</dbReference>
<dbReference type="InterPro" id="IPR005909">
    <property type="entry name" value="RaSEA"/>
</dbReference>
<organism evidence="8 9">
    <name type="scientific">Methanorbis rubei</name>
    <dbReference type="NCBI Taxonomy" id="3028300"/>
    <lineage>
        <taxon>Archaea</taxon>
        <taxon>Methanobacteriati</taxon>
        <taxon>Methanobacteriota</taxon>
        <taxon>Stenosarchaea group</taxon>
        <taxon>Methanomicrobia</taxon>
        <taxon>Methanomicrobiales</taxon>
        <taxon>Methanocorpusculaceae</taxon>
        <taxon>Methanorbis</taxon>
    </lineage>
</organism>
<name>A0AAE4MH82_9EURY</name>
<dbReference type="EMBL" id="JAWDKB010000006">
    <property type="protein sequence ID" value="MDV0444176.1"/>
    <property type="molecule type" value="Genomic_DNA"/>
</dbReference>
<dbReference type="PROSITE" id="PS51257">
    <property type="entry name" value="PROKAR_LIPOPROTEIN"/>
    <property type="match status" value="1"/>
</dbReference>
<comment type="caution">
    <text evidence="8">The sequence shown here is derived from an EMBL/GenBank/DDBJ whole genome shotgun (WGS) entry which is preliminary data.</text>
</comment>
<dbReference type="Proteomes" id="UP001283212">
    <property type="component" value="Unassembled WGS sequence"/>
</dbReference>
<evidence type="ECO:0000256" key="6">
    <source>
        <dbReference type="ARBA" id="ARBA00023014"/>
    </source>
</evidence>
<reference evidence="8 9" key="1">
    <citation type="submission" date="2023-06" db="EMBL/GenBank/DDBJ databases">
        <title>Genome sequence of Methancorpusculaceae sp. Cs1.</title>
        <authorList>
            <person name="Protasov E."/>
            <person name="Platt K."/>
            <person name="Poehlein A."/>
            <person name="Daniel R."/>
            <person name="Brune A."/>
        </authorList>
    </citation>
    <scope>NUCLEOTIDE SEQUENCE [LARGE SCALE GENOMIC DNA]</scope>
    <source>
        <strain evidence="8 9">Cs1</strain>
    </source>
</reference>
<keyword evidence="3" id="KW-0949">S-adenosyl-L-methionine</keyword>
<gene>
    <name evidence="8" type="ORF">McpCs1_15720</name>
</gene>
<dbReference type="InterPro" id="IPR058240">
    <property type="entry name" value="rSAM_sf"/>
</dbReference>
<dbReference type="PANTHER" id="PTHR11135">
    <property type="entry name" value="HISTONE ACETYLTRANSFERASE-RELATED"/>
    <property type="match status" value="1"/>
</dbReference>
<dbReference type="RefSeq" id="WP_338096677.1">
    <property type="nucleotide sequence ID" value="NZ_JAWDKB010000006.1"/>
</dbReference>
<keyword evidence="4" id="KW-0479">Metal-binding</keyword>
<comment type="cofactor">
    <cofactor evidence="1">
        <name>[4Fe-4S] cluster</name>
        <dbReference type="ChEBI" id="CHEBI:49883"/>
    </cofactor>
</comment>
<sequence length="325" mass="35864">MLAPVKPLASWKGQDRYFGEVLPSLTGIFLSGGCSWNRCRMCGYKNDRNSCASRDELIAHMNAQIAWISENFAGDEYGLGKIFTSGSVFDPNEVPLEVLDSFGNLFAGKPVIAESRAEYVTEEGLSRLLKTLDQGQAHPLTVAMGLETTNDAIREKSIDKGFSFADFVRASEVCHNAGVGVKAYLMMKPLFLTESEALADMQTSIAEAAPYADMISMNLCTVQGRTELEQYWQRGSFRPPYLWSAVKVLLEAEVPVACDPVGGGFRRGPHNCGACDKEIVAAINAYSLSADKSELQQVWDAGCSCRKEWEYVLENEFSWNMPLTQ</sequence>
<keyword evidence="2" id="KW-0004">4Fe-4S</keyword>
<evidence type="ECO:0000256" key="5">
    <source>
        <dbReference type="ARBA" id="ARBA00023004"/>
    </source>
</evidence>
<keyword evidence="9" id="KW-1185">Reference proteome</keyword>
<dbReference type="AlphaFoldDB" id="A0AAE4MH82"/>
<dbReference type="SMART" id="SM00729">
    <property type="entry name" value="Elp3"/>
    <property type="match status" value="1"/>
</dbReference>
<evidence type="ECO:0000256" key="4">
    <source>
        <dbReference type="ARBA" id="ARBA00022723"/>
    </source>
</evidence>
<dbReference type="GO" id="GO:0002926">
    <property type="term" value="P:tRNA wobble base 5-methoxycarbonylmethyl-2-thiouridinylation"/>
    <property type="evidence" value="ECO:0007669"/>
    <property type="project" value="TreeGrafter"/>
</dbReference>
<keyword evidence="6" id="KW-0411">Iron-sulfur</keyword>
<accession>A0AAE4MH82</accession>
<proteinExistence type="predicted"/>
<dbReference type="GO" id="GO:0003824">
    <property type="term" value="F:catalytic activity"/>
    <property type="evidence" value="ECO:0007669"/>
    <property type="project" value="InterPro"/>
</dbReference>
<dbReference type="InterPro" id="IPR039661">
    <property type="entry name" value="ELP3"/>
</dbReference>
<dbReference type="GO" id="GO:0046872">
    <property type="term" value="F:metal ion binding"/>
    <property type="evidence" value="ECO:0007669"/>
    <property type="project" value="UniProtKB-KW"/>
</dbReference>
<dbReference type="GO" id="GO:0005737">
    <property type="term" value="C:cytoplasm"/>
    <property type="evidence" value="ECO:0007669"/>
    <property type="project" value="TreeGrafter"/>
</dbReference>
<dbReference type="NCBIfam" id="TIGR01210">
    <property type="entry name" value="archaeosine biosynthesis radical SAM protein RaSEA"/>
    <property type="match status" value="1"/>
</dbReference>
<protein>
    <recommendedName>
        <fullName evidence="7">Elp3/MiaA/NifB-like radical SAM core domain-containing protein</fullName>
    </recommendedName>
</protein>
<dbReference type="GO" id="GO:0051539">
    <property type="term" value="F:4 iron, 4 sulfur cluster binding"/>
    <property type="evidence" value="ECO:0007669"/>
    <property type="project" value="UniProtKB-KW"/>
</dbReference>
<dbReference type="InterPro" id="IPR006638">
    <property type="entry name" value="Elp3/MiaA/NifB-like_rSAM"/>
</dbReference>
<keyword evidence="5" id="KW-0408">Iron</keyword>
<evidence type="ECO:0000256" key="2">
    <source>
        <dbReference type="ARBA" id="ARBA00022485"/>
    </source>
</evidence>
<evidence type="ECO:0000313" key="8">
    <source>
        <dbReference type="EMBL" id="MDV0444176.1"/>
    </source>
</evidence>
<evidence type="ECO:0000256" key="3">
    <source>
        <dbReference type="ARBA" id="ARBA00022691"/>
    </source>
</evidence>
<dbReference type="SUPFAM" id="SSF102114">
    <property type="entry name" value="Radical SAM enzymes"/>
    <property type="match status" value="1"/>
</dbReference>
<feature type="domain" description="Elp3/MiaA/NifB-like radical SAM core" evidence="7">
    <location>
        <begin position="24"/>
        <end position="251"/>
    </location>
</feature>
<evidence type="ECO:0000313" key="9">
    <source>
        <dbReference type="Proteomes" id="UP001283212"/>
    </source>
</evidence>
<evidence type="ECO:0000259" key="7">
    <source>
        <dbReference type="SMART" id="SM00729"/>
    </source>
</evidence>
<dbReference type="PIRSF" id="PIRSF004954">
    <property type="entry name" value="Radical_SAM"/>
    <property type="match status" value="1"/>
</dbReference>
<evidence type="ECO:0000256" key="1">
    <source>
        <dbReference type="ARBA" id="ARBA00001966"/>
    </source>
</evidence>